<dbReference type="Proteomes" id="UP000245212">
    <property type="component" value="Unassembled WGS sequence"/>
</dbReference>
<protein>
    <submittedName>
        <fullName evidence="1">Uncharacterized protein</fullName>
    </submittedName>
</protein>
<gene>
    <name evidence="1" type="ORF">DD235_07540</name>
</gene>
<dbReference type="AlphaFoldDB" id="A0A2V1K1W9"/>
<dbReference type="EMBL" id="QETA01000002">
    <property type="protein sequence ID" value="PWF24141.1"/>
    <property type="molecule type" value="Genomic_DNA"/>
</dbReference>
<organism evidence="1 2">
    <name type="scientific">Corticimicrobacter populi</name>
    <dbReference type="NCBI Taxonomy" id="2175229"/>
    <lineage>
        <taxon>Bacteria</taxon>
        <taxon>Pseudomonadati</taxon>
        <taxon>Pseudomonadota</taxon>
        <taxon>Betaproteobacteria</taxon>
        <taxon>Burkholderiales</taxon>
        <taxon>Alcaligenaceae</taxon>
        <taxon>Corticimicrobacter</taxon>
    </lineage>
</organism>
<keyword evidence="2" id="KW-1185">Reference proteome</keyword>
<proteinExistence type="predicted"/>
<name>A0A2V1K1W9_9BURK</name>
<comment type="caution">
    <text evidence="1">The sequence shown here is derived from an EMBL/GenBank/DDBJ whole genome shotgun (WGS) entry which is preliminary data.</text>
</comment>
<evidence type="ECO:0000313" key="1">
    <source>
        <dbReference type="EMBL" id="PWF24141.1"/>
    </source>
</evidence>
<accession>A0A2V1K1W9</accession>
<sequence length="69" mass="7838">MTFNNPMGIYAPAAEVWTANDFRNALLAASIAQKHVVKRLQQVSQWLHGLLAEDKLEPLPEKPLKSRRQ</sequence>
<reference evidence="2" key="1">
    <citation type="submission" date="2018-05" db="EMBL/GenBank/DDBJ databases">
        <authorList>
            <person name="Li Y."/>
        </authorList>
    </citation>
    <scope>NUCLEOTIDE SEQUENCE [LARGE SCALE GENOMIC DNA]</scope>
    <source>
        <strain evidence="2">3d-2-2</strain>
    </source>
</reference>
<evidence type="ECO:0000313" key="2">
    <source>
        <dbReference type="Proteomes" id="UP000245212"/>
    </source>
</evidence>